<dbReference type="EMBL" id="LR797501">
    <property type="protein sequence ID" value="CAB4220605.1"/>
    <property type="molecule type" value="Genomic_DNA"/>
</dbReference>
<reference evidence="2" key="1">
    <citation type="submission" date="2020-05" db="EMBL/GenBank/DDBJ databases">
        <authorList>
            <person name="Chiriac C."/>
            <person name="Salcher M."/>
            <person name="Ghai R."/>
            <person name="Kavagutti S V."/>
        </authorList>
    </citation>
    <scope>NUCLEOTIDE SEQUENCE</scope>
</reference>
<feature type="domain" description="Gp5/Type VI secretion system Vgr protein OB-fold" evidence="1">
    <location>
        <begin position="11"/>
        <end position="78"/>
    </location>
</feature>
<dbReference type="InterPro" id="IPR006531">
    <property type="entry name" value="Gp5/Vgr_OB"/>
</dbReference>
<protein>
    <recommendedName>
        <fullName evidence="1">Gp5/Type VI secretion system Vgr protein OB-fold domain-containing protein</fullName>
    </recommendedName>
</protein>
<evidence type="ECO:0000313" key="3">
    <source>
        <dbReference type="EMBL" id="CAB4220605.1"/>
    </source>
</evidence>
<evidence type="ECO:0000313" key="2">
    <source>
        <dbReference type="EMBL" id="CAB4179010.1"/>
    </source>
</evidence>
<dbReference type="EMBL" id="LR796981">
    <property type="protein sequence ID" value="CAB4179010.1"/>
    <property type="molecule type" value="Genomic_DNA"/>
</dbReference>
<name>A0A6J5Q358_9CAUD</name>
<organism evidence="2">
    <name type="scientific">uncultured Caudovirales phage</name>
    <dbReference type="NCBI Taxonomy" id="2100421"/>
    <lineage>
        <taxon>Viruses</taxon>
        <taxon>Duplodnaviria</taxon>
        <taxon>Heunggongvirae</taxon>
        <taxon>Uroviricota</taxon>
        <taxon>Caudoviricetes</taxon>
        <taxon>Peduoviridae</taxon>
        <taxon>Maltschvirus</taxon>
        <taxon>Maltschvirus maltsch</taxon>
    </lineage>
</organism>
<dbReference type="SUPFAM" id="SSF69255">
    <property type="entry name" value="gp5 N-terminal domain-like"/>
    <property type="match status" value="1"/>
</dbReference>
<gene>
    <name evidence="2" type="ORF">UFOVP1033_41</name>
    <name evidence="3" type="ORF">UFOVP1631_41</name>
</gene>
<evidence type="ECO:0000259" key="1">
    <source>
        <dbReference type="Pfam" id="PF04717"/>
    </source>
</evidence>
<proteinExistence type="predicted"/>
<accession>A0A6J5Q358</accession>
<sequence length="150" mass="16435">MDTVKRLYGVYRGVVKDTRDPQSQRRIKVQVQTTGDEVTDWAWPIEPSSIHTDVPVVGQGVWVSYVGGDPEYPVWSGSFGKNQGKNKQMLIKPLADSVSLTGLTDHIIVVKQPDGTSELDLTSTLVALANKVKVLEGKVTVLEGKSHTHP</sequence>
<dbReference type="Pfam" id="PF04717">
    <property type="entry name" value="Phage_base_V"/>
    <property type="match status" value="1"/>
</dbReference>